<dbReference type="EMBL" id="CAJOBC010000135">
    <property type="protein sequence ID" value="CAF3543528.1"/>
    <property type="molecule type" value="Genomic_DNA"/>
</dbReference>
<keyword evidence="5" id="KW-1185">Reference proteome</keyword>
<comment type="caution">
    <text evidence="1">The sequence shown here is derived from an EMBL/GenBank/DDBJ whole genome shotgun (WGS) entry which is preliminary data.</text>
</comment>
<protein>
    <submittedName>
        <fullName evidence="1">Uncharacterized protein</fullName>
    </submittedName>
</protein>
<dbReference type="Proteomes" id="UP000681722">
    <property type="component" value="Unassembled WGS sequence"/>
</dbReference>
<reference evidence="1" key="1">
    <citation type="submission" date="2021-02" db="EMBL/GenBank/DDBJ databases">
        <authorList>
            <person name="Nowell W R."/>
        </authorList>
    </citation>
    <scope>NUCLEOTIDE SEQUENCE</scope>
</reference>
<organism evidence="1 5">
    <name type="scientific">Didymodactylos carnosus</name>
    <dbReference type="NCBI Taxonomy" id="1234261"/>
    <lineage>
        <taxon>Eukaryota</taxon>
        <taxon>Metazoa</taxon>
        <taxon>Spiralia</taxon>
        <taxon>Gnathifera</taxon>
        <taxon>Rotifera</taxon>
        <taxon>Eurotatoria</taxon>
        <taxon>Bdelloidea</taxon>
        <taxon>Philodinida</taxon>
        <taxon>Philodinidae</taxon>
        <taxon>Didymodactylos</taxon>
    </lineage>
</organism>
<dbReference type="AlphaFoldDB" id="A0A813Q5T5"/>
<name>A0A813Q5T5_9BILA</name>
<evidence type="ECO:0000313" key="5">
    <source>
        <dbReference type="Proteomes" id="UP000663829"/>
    </source>
</evidence>
<accession>A0A813Q5T5</accession>
<evidence type="ECO:0000313" key="2">
    <source>
        <dbReference type="EMBL" id="CAF1632686.1"/>
    </source>
</evidence>
<dbReference type="EMBL" id="CAJNOQ010000135">
    <property type="protein sequence ID" value="CAF0762478.1"/>
    <property type="molecule type" value="Genomic_DNA"/>
</dbReference>
<evidence type="ECO:0000313" key="4">
    <source>
        <dbReference type="EMBL" id="CAF4460488.1"/>
    </source>
</evidence>
<dbReference type="EMBL" id="CAJNOK010059439">
    <property type="protein sequence ID" value="CAF1632686.1"/>
    <property type="molecule type" value="Genomic_DNA"/>
</dbReference>
<gene>
    <name evidence="1" type="ORF">GPM918_LOCUS1466</name>
    <name evidence="2" type="ORF">OVA965_LOCUS43817</name>
    <name evidence="3" type="ORF">SRO942_LOCUS1466</name>
    <name evidence="4" type="ORF">TMI583_LOCUS46229</name>
</gene>
<dbReference type="EMBL" id="CAJOBA010085255">
    <property type="protein sequence ID" value="CAF4460488.1"/>
    <property type="molecule type" value="Genomic_DNA"/>
</dbReference>
<sequence length="83" mass="9611">MLSPIGETSDDFSPRRIVFWRNDTDSSFSMDRHSMNIIKIAVKFVSDELRDNGSIIDIDEIKRKLIQDLINNYDESLFGSNVQ</sequence>
<dbReference type="Proteomes" id="UP000663829">
    <property type="component" value="Unassembled WGS sequence"/>
</dbReference>
<proteinExistence type="predicted"/>
<evidence type="ECO:0000313" key="1">
    <source>
        <dbReference type="EMBL" id="CAF0762478.1"/>
    </source>
</evidence>
<dbReference type="Proteomes" id="UP000677228">
    <property type="component" value="Unassembled WGS sequence"/>
</dbReference>
<evidence type="ECO:0000313" key="3">
    <source>
        <dbReference type="EMBL" id="CAF3543528.1"/>
    </source>
</evidence>
<dbReference type="Proteomes" id="UP000682733">
    <property type="component" value="Unassembled WGS sequence"/>
</dbReference>